<evidence type="ECO:0000256" key="1">
    <source>
        <dbReference type="SAM" id="Phobius"/>
    </source>
</evidence>
<dbReference type="PANTHER" id="PTHR47113:SF1">
    <property type="entry name" value="LD09343P"/>
    <property type="match status" value="1"/>
</dbReference>
<dbReference type="Gene3D" id="3.30.470.20">
    <property type="entry name" value="ATP-grasp fold, B domain"/>
    <property type="match status" value="1"/>
</dbReference>
<feature type="transmembrane region" description="Helical" evidence="1">
    <location>
        <begin position="37"/>
        <end position="59"/>
    </location>
</feature>
<gene>
    <name evidence="2" type="ORF">CLUMA_CG001277</name>
</gene>
<sequence>MKKLRTKNESEKQNVAVKDTEGKDGTRIENFDYKRSLSVYDAILLILILLISLYCGIFMESQCPENDNQLNELTYWLFKNNYQHFNESFKTVQTIFDQLGFKMVNGSRNESWNIMWSEEFPFENNPDLLAAIKPNQLINHFPGITYLTNKKYLALSSDSKYIPTAFDLPRLKNEFIYYQRANLSKRFVVKNWHSRGIRIIDVKTMDFQLGQMRYVQEFVDNPLLIDDRAFDVGVYVLITSLDPLRFYRYKGDILLRLCADPYYPFDPENVNSYVVNDKHLPYWEAPSFVNTTKQFKFSALDSLNLHLSRNGHNVKKFWKGIDDAIMSVILSKTERITLFTLRFFKAQAEYFELLRFDFLIDDSLSPHLMEINISPNLTPTSESEEPLRIMYEQILYNTLTLVANRGELIERLDFSDSKFTVKTVSKDSMLSSKSNLVIHPEICENCLNSCNQTECELCTNCLSQTELRILQQAYREHQRRAQMMRMFPSKAVFEPNRMKKLSNSTQLTVKWFLAKCEVDEDWC</sequence>
<keyword evidence="1" id="KW-0812">Transmembrane</keyword>
<organism evidence="2 3">
    <name type="scientific">Clunio marinus</name>
    <dbReference type="NCBI Taxonomy" id="568069"/>
    <lineage>
        <taxon>Eukaryota</taxon>
        <taxon>Metazoa</taxon>
        <taxon>Ecdysozoa</taxon>
        <taxon>Arthropoda</taxon>
        <taxon>Hexapoda</taxon>
        <taxon>Insecta</taxon>
        <taxon>Pterygota</taxon>
        <taxon>Neoptera</taxon>
        <taxon>Endopterygota</taxon>
        <taxon>Diptera</taxon>
        <taxon>Nematocera</taxon>
        <taxon>Chironomoidea</taxon>
        <taxon>Chironomidae</taxon>
        <taxon>Clunio</taxon>
    </lineage>
</organism>
<keyword evidence="3" id="KW-1185">Reference proteome</keyword>
<dbReference type="Pfam" id="PF03133">
    <property type="entry name" value="TTL"/>
    <property type="match status" value="1"/>
</dbReference>
<dbReference type="AlphaFoldDB" id="A0A1J1HJ88"/>
<dbReference type="PROSITE" id="PS51221">
    <property type="entry name" value="TTL"/>
    <property type="match status" value="1"/>
</dbReference>
<evidence type="ECO:0000313" key="2">
    <source>
        <dbReference type="EMBL" id="CRK87476.1"/>
    </source>
</evidence>
<dbReference type="OrthoDB" id="202825at2759"/>
<keyword evidence="1" id="KW-1133">Transmembrane helix</keyword>
<dbReference type="SUPFAM" id="SSF56059">
    <property type="entry name" value="Glutathione synthetase ATP-binding domain-like"/>
    <property type="match status" value="1"/>
</dbReference>
<accession>A0A1J1HJ88</accession>
<dbReference type="Proteomes" id="UP000183832">
    <property type="component" value="Unassembled WGS sequence"/>
</dbReference>
<dbReference type="InterPro" id="IPR004344">
    <property type="entry name" value="TTL/TTLL_fam"/>
</dbReference>
<protein>
    <submittedName>
        <fullName evidence="2">CLUMA_CG001277, isoform A</fullName>
    </submittedName>
</protein>
<proteinExistence type="predicted"/>
<keyword evidence="1" id="KW-0472">Membrane</keyword>
<name>A0A1J1HJ88_9DIPT</name>
<reference evidence="2 3" key="1">
    <citation type="submission" date="2015-04" db="EMBL/GenBank/DDBJ databases">
        <authorList>
            <person name="Syromyatnikov M.Y."/>
            <person name="Popov V.N."/>
        </authorList>
    </citation>
    <scope>NUCLEOTIDE SEQUENCE [LARGE SCALE GENOMIC DNA]</scope>
</reference>
<dbReference type="EMBL" id="CVRI01000004">
    <property type="protein sequence ID" value="CRK87476.1"/>
    <property type="molecule type" value="Genomic_DNA"/>
</dbReference>
<dbReference type="PANTHER" id="PTHR47113">
    <property type="entry name" value="LD09343P"/>
    <property type="match status" value="1"/>
</dbReference>
<dbReference type="InterPro" id="IPR053317">
    <property type="entry name" value="Tubulin_polyglutamylase"/>
</dbReference>
<evidence type="ECO:0000313" key="3">
    <source>
        <dbReference type="Proteomes" id="UP000183832"/>
    </source>
</evidence>